<keyword evidence="1" id="KW-0812">Transmembrane</keyword>
<dbReference type="EMBL" id="CP106877">
    <property type="protein sequence ID" value="WAA12141.1"/>
    <property type="molecule type" value="Genomic_DNA"/>
</dbReference>
<proteinExistence type="predicted"/>
<dbReference type="Pfam" id="PF01944">
    <property type="entry name" value="SpoIIM"/>
    <property type="match status" value="1"/>
</dbReference>
<keyword evidence="3" id="KW-1185">Reference proteome</keyword>
<dbReference type="RefSeq" id="WP_275420273.1">
    <property type="nucleotide sequence ID" value="NZ_CP106877.1"/>
</dbReference>
<feature type="transmembrane region" description="Helical" evidence="1">
    <location>
        <begin position="20"/>
        <end position="40"/>
    </location>
</feature>
<feature type="transmembrane region" description="Helical" evidence="1">
    <location>
        <begin position="85"/>
        <end position="116"/>
    </location>
</feature>
<reference evidence="2" key="1">
    <citation type="submission" date="2022-09" db="EMBL/GenBank/DDBJ databases">
        <title>Complete Genomes of Fervidibacillus albus and Fervidibacillus halotolerans isolated from tidal flat sediments.</title>
        <authorList>
            <person name="Kwon K.K."/>
            <person name="Yang S.-H."/>
            <person name="Park M.J."/>
            <person name="Oh H.-M."/>
        </authorList>
    </citation>
    <scope>NUCLEOTIDE SEQUENCE</scope>
    <source>
        <strain evidence="2">MEBiC13594</strain>
    </source>
</reference>
<evidence type="ECO:0000313" key="3">
    <source>
        <dbReference type="Proteomes" id="UP001164726"/>
    </source>
</evidence>
<dbReference type="InterPro" id="IPR002798">
    <property type="entry name" value="SpoIIM-like"/>
</dbReference>
<name>A0A9E8LYY8_9BACI</name>
<feature type="transmembrane region" description="Helical" evidence="1">
    <location>
        <begin position="175"/>
        <end position="202"/>
    </location>
</feature>
<evidence type="ECO:0000313" key="2">
    <source>
        <dbReference type="EMBL" id="WAA12141.1"/>
    </source>
</evidence>
<sequence>MIKNVYKQQWELFKNDYWKAFVTFLLVFIFSGVSSYFLLLNERSVIEELMGKVVDIFEEKNMLEPDITSGEIALKLFVNNFLASLFVFLSGFIPIFIPAFLIIFLNGALIGVLFAYLKINGIALEPMLFAGILPHGIFEIPALVLAGALAFSISKGMYKKLTNSEFRLRLLLKNTFITFLSVCVLLLVIAALIEAFLTPILIEQFM</sequence>
<feature type="transmembrane region" description="Helical" evidence="1">
    <location>
        <begin position="128"/>
        <end position="154"/>
    </location>
</feature>
<organism evidence="2 3">
    <name type="scientific">Fervidibacillus halotolerans</name>
    <dbReference type="NCBI Taxonomy" id="2980027"/>
    <lineage>
        <taxon>Bacteria</taxon>
        <taxon>Bacillati</taxon>
        <taxon>Bacillota</taxon>
        <taxon>Bacilli</taxon>
        <taxon>Bacillales</taxon>
        <taxon>Bacillaceae</taxon>
        <taxon>Fervidibacillus</taxon>
    </lineage>
</organism>
<dbReference type="KEGG" id="fhl:OE105_11265"/>
<accession>A0A9E8LYY8</accession>
<dbReference type="PANTHER" id="PTHR35337">
    <property type="entry name" value="SLR1478 PROTEIN"/>
    <property type="match status" value="1"/>
</dbReference>
<dbReference type="Proteomes" id="UP001164726">
    <property type="component" value="Chromosome"/>
</dbReference>
<keyword evidence="1" id="KW-0472">Membrane</keyword>
<keyword evidence="1" id="KW-1133">Transmembrane helix</keyword>
<protein>
    <submittedName>
        <fullName evidence="2">Stage II sporulation protein M</fullName>
    </submittedName>
</protein>
<evidence type="ECO:0000256" key="1">
    <source>
        <dbReference type="SAM" id="Phobius"/>
    </source>
</evidence>
<gene>
    <name evidence="2" type="ORF">OE105_11265</name>
</gene>
<dbReference type="AlphaFoldDB" id="A0A9E8LYY8"/>
<dbReference type="PANTHER" id="PTHR35337:SF1">
    <property type="entry name" value="SLR1478 PROTEIN"/>
    <property type="match status" value="1"/>
</dbReference>